<organism evidence="1 2">
    <name type="scientific">Candidatus Pullichristensenella stercorigallinarum</name>
    <dbReference type="NCBI Taxonomy" id="2840909"/>
    <lineage>
        <taxon>Bacteria</taxon>
        <taxon>Bacillati</taxon>
        <taxon>Bacillota</taxon>
        <taxon>Clostridia</taxon>
        <taxon>Candidatus Pullichristensenella</taxon>
    </lineage>
</organism>
<gene>
    <name evidence="1" type="ORF">IAA52_05220</name>
</gene>
<dbReference type="PANTHER" id="PTHR34822:SF1">
    <property type="entry name" value="GRPB FAMILY PROTEIN"/>
    <property type="match status" value="1"/>
</dbReference>
<dbReference type="Pfam" id="PF04229">
    <property type="entry name" value="GrpB"/>
    <property type="match status" value="1"/>
</dbReference>
<dbReference type="PANTHER" id="PTHR34822">
    <property type="entry name" value="GRPB DOMAIN PROTEIN (AFU_ORTHOLOGUE AFUA_1G01530)"/>
    <property type="match status" value="1"/>
</dbReference>
<dbReference type="Gene3D" id="3.30.460.10">
    <property type="entry name" value="Beta Polymerase, domain 2"/>
    <property type="match status" value="1"/>
</dbReference>
<dbReference type="Proteomes" id="UP000824260">
    <property type="component" value="Unassembled WGS sequence"/>
</dbReference>
<dbReference type="AlphaFoldDB" id="A0A9D0ZND5"/>
<evidence type="ECO:0000313" key="1">
    <source>
        <dbReference type="EMBL" id="HIQ82484.1"/>
    </source>
</evidence>
<dbReference type="EMBL" id="DVFZ01000051">
    <property type="protein sequence ID" value="HIQ82484.1"/>
    <property type="molecule type" value="Genomic_DNA"/>
</dbReference>
<comment type="caution">
    <text evidence="1">The sequence shown here is derived from an EMBL/GenBank/DDBJ whole genome shotgun (WGS) entry which is preliminary data.</text>
</comment>
<dbReference type="SUPFAM" id="SSF81301">
    <property type="entry name" value="Nucleotidyltransferase"/>
    <property type="match status" value="1"/>
</dbReference>
<protein>
    <submittedName>
        <fullName evidence="1">GrpB family protein</fullName>
    </submittedName>
</protein>
<sequence>MVRLLPHDGAWEVEFRETEARLRELWGGSVLDVQHIGSTAVKGIWAKPILDVAVVVKSYADMDTGALAGAGYEYRGAQPPNGRHLFVLRGKDGMSLHHIHCYEPNAPDFIRCVGFRDYLIAHPQVALQYSQLKRSLAEQFAENRVAYTEAKGEFIRSIYEKL</sequence>
<name>A0A9D0ZND5_9FIRM</name>
<proteinExistence type="predicted"/>
<reference evidence="1" key="1">
    <citation type="submission" date="2020-10" db="EMBL/GenBank/DDBJ databases">
        <authorList>
            <person name="Gilroy R."/>
        </authorList>
    </citation>
    <scope>NUCLEOTIDE SEQUENCE</scope>
    <source>
        <strain evidence="1">ChiSjej6B24-2974</strain>
    </source>
</reference>
<accession>A0A9D0ZND5</accession>
<evidence type="ECO:0000313" key="2">
    <source>
        <dbReference type="Proteomes" id="UP000824260"/>
    </source>
</evidence>
<reference evidence="1" key="2">
    <citation type="journal article" date="2021" name="PeerJ">
        <title>Extensive microbial diversity within the chicken gut microbiome revealed by metagenomics and culture.</title>
        <authorList>
            <person name="Gilroy R."/>
            <person name="Ravi A."/>
            <person name="Getino M."/>
            <person name="Pursley I."/>
            <person name="Horton D.L."/>
            <person name="Alikhan N.F."/>
            <person name="Baker D."/>
            <person name="Gharbi K."/>
            <person name="Hall N."/>
            <person name="Watson M."/>
            <person name="Adriaenssens E.M."/>
            <person name="Foster-Nyarko E."/>
            <person name="Jarju S."/>
            <person name="Secka A."/>
            <person name="Antonio M."/>
            <person name="Oren A."/>
            <person name="Chaudhuri R.R."/>
            <person name="La Ragione R."/>
            <person name="Hildebrand F."/>
            <person name="Pallen M.J."/>
        </authorList>
    </citation>
    <scope>NUCLEOTIDE SEQUENCE</scope>
    <source>
        <strain evidence="1">ChiSjej6B24-2974</strain>
    </source>
</reference>
<dbReference type="InterPro" id="IPR043519">
    <property type="entry name" value="NT_sf"/>
</dbReference>
<dbReference type="InterPro" id="IPR007344">
    <property type="entry name" value="GrpB/CoaE"/>
</dbReference>